<evidence type="ECO:0000256" key="3">
    <source>
        <dbReference type="HAMAP-Rule" id="MF_00632"/>
    </source>
</evidence>
<gene>
    <name evidence="4" type="ORF">DFE_3127</name>
</gene>
<dbReference type="NCBIfam" id="NF003819">
    <property type="entry name" value="PRK05412.1"/>
    <property type="match status" value="1"/>
</dbReference>
<protein>
    <recommendedName>
        <fullName evidence="3">Nucleotide-binding protein DFE_3127</fullName>
    </recommendedName>
</protein>
<comment type="similarity">
    <text evidence="2 3">Belongs to the YajQ family.</text>
</comment>
<evidence type="ECO:0000313" key="5">
    <source>
        <dbReference type="Proteomes" id="UP000269883"/>
    </source>
</evidence>
<dbReference type="Gene3D" id="3.30.70.860">
    <property type="match status" value="1"/>
</dbReference>
<keyword evidence="5" id="KW-1185">Reference proteome</keyword>
<dbReference type="PANTHER" id="PTHR30476:SF0">
    <property type="entry name" value="UPF0234 PROTEIN YAJQ"/>
    <property type="match status" value="1"/>
</dbReference>
<dbReference type="PANTHER" id="PTHR30476">
    <property type="entry name" value="UPF0234 PROTEIN YAJQ"/>
    <property type="match status" value="1"/>
</dbReference>
<evidence type="ECO:0000256" key="1">
    <source>
        <dbReference type="ARBA" id="ARBA00022741"/>
    </source>
</evidence>
<dbReference type="OrthoDB" id="9801447at2"/>
<dbReference type="Gene3D" id="3.30.70.990">
    <property type="entry name" value="YajQ-like, domain 2"/>
    <property type="match status" value="1"/>
</dbReference>
<dbReference type="Proteomes" id="UP000269883">
    <property type="component" value="Chromosome"/>
</dbReference>
<dbReference type="AlphaFoldDB" id="A0A2Z6B315"/>
<organism evidence="4 5">
    <name type="scientific">Desulfovibrio ferrophilus</name>
    <dbReference type="NCBI Taxonomy" id="241368"/>
    <lineage>
        <taxon>Bacteria</taxon>
        <taxon>Pseudomonadati</taxon>
        <taxon>Thermodesulfobacteriota</taxon>
        <taxon>Desulfovibrionia</taxon>
        <taxon>Desulfovibrionales</taxon>
        <taxon>Desulfovibrionaceae</taxon>
        <taxon>Desulfovibrio</taxon>
    </lineage>
</organism>
<dbReference type="GO" id="GO:0005829">
    <property type="term" value="C:cytosol"/>
    <property type="evidence" value="ECO:0007669"/>
    <property type="project" value="TreeGrafter"/>
</dbReference>
<dbReference type="RefSeq" id="WP_126380859.1">
    <property type="nucleotide sequence ID" value="NZ_AP017378.1"/>
</dbReference>
<evidence type="ECO:0000313" key="4">
    <source>
        <dbReference type="EMBL" id="BBD09853.1"/>
    </source>
</evidence>
<accession>A0A2Z6B315</accession>
<dbReference type="Pfam" id="PF04461">
    <property type="entry name" value="YajQ"/>
    <property type="match status" value="1"/>
</dbReference>
<dbReference type="InterPro" id="IPR035571">
    <property type="entry name" value="UPF0234-like_C"/>
</dbReference>
<evidence type="ECO:0000256" key="2">
    <source>
        <dbReference type="ARBA" id="ARBA00093450"/>
    </source>
</evidence>
<sequence length="164" mass="18903">MPSFDIVSQVDMQEVDNAVNNVLKEVQTRYDFRGITTELTLNRKDKVLNLHTGDEMKIRAVREMLISHCMRRKVDPKVLEFGQEEPTSGGTLKQQIKIREGIDKDNAKKIVKLIKDQKLKKIQAAIQDEQVRVTGKQLDDLQTVIQMLNSKDLELPLQFVNMKN</sequence>
<proteinExistence type="inferred from homology"/>
<dbReference type="EMBL" id="AP017378">
    <property type="protein sequence ID" value="BBD09853.1"/>
    <property type="molecule type" value="Genomic_DNA"/>
</dbReference>
<dbReference type="KEGG" id="dfl:DFE_3127"/>
<name>A0A2Z6B315_9BACT</name>
<reference evidence="4 5" key="1">
    <citation type="journal article" date="2018" name="Sci. Adv.">
        <title>Multi-heme cytochromes provide a pathway for survival in energy-limited environments.</title>
        <authorList>
            <person name="Deng X."/>
            <person name="Dohmae N."/>
            <person name="Nealson K.H."/>
            <person name="Hashimoto K."/>
            <person name="Okamoto A."/>
        </authorList>
    </citation>
    <scope>NUCLEOTIDE SEQUENCE [LARGE SCALE GENOMIC DNA]</scope>
    <source>
        <strain evidence="4 5">IS5</strain>
    </source>
</reference>
<keyword evidence="1 3" id="KW-0547">Nucleotide-binding</keyword>
<dbReference type="SUPFAM" id="SSF89963">
    <property type="entry name" value="YajQ-like"/>
    <property type="match status" value="2"/>
</dbReference>
<comment type="function">
    <text evidence="3">Nucleotide-binding protein.</text>
</comment>
<dbReference type="GO" id="GO:0000166">
    <property type="term" value="F:nucleotide binding"/>
    <property type="evidence" value="ECO:0007669"/>
    <property type="project" value="UniProtKB-UniRule"/>
</dbReference>
<dbReference type="InterPro" id="IPR007551">
    <property type="entry name" value="YajQ/Smlt4090-like"/>
</dbReference>
<dbReference type="HAMAP" id="MF_00632">
    <property type="entry name" value="UPF0234"/>
    <property type="match status" value="1"/>
</dbReference>
<dbReference type="InterPro" id="IPR035570">
    <property type="entry name" value="UPF0234_N"/>
</dbReference>
<dbReference type="CDD" id="cd11740">
    <property type="entry name" value="YajQ_like"/>
    <property type="match status" value="1"/>
</dbReference>
<dbReference type="InterPro" id="IPR036183">
    <property type="entry name" value="YajQ-like_sf"/>
</dbReference>